<dbReference type="PROSITE" id="PS00463">
    <property type="entry name" value="ZN2_CY6_FUNGAL_1"/>
    <property type="match status" value="1"/>
</dbReference>
<dbReference type="Proteomes" id="UP000324241">
    <property type="component" value="Unassembled WGS sequence"/>
</dbReference>
<dbReference type="PANTHER" id="PTHR31668">
    <property type="entry name" value="GLUCOSE TRANSPORT TRANSCRIPTION REGULATOR RGT1-RELATED-RELATED"/>
    <property type="match status" value="1"/>
</dbReference>
<feature type="domain" description="Zn(2)-C6 fungal-type" evidence="6">
    <location>
        <begin position="9"/>
        <end position="40"/>
    </location>
</feature>
<dbReference type="RefSeq" id="XP_033428873.1">
    <property type="nucleotide sequence ID" value="XM_033566878.1"/>
</dbReference>
<organism evidence="7 8">
    <name type="scientific">Aspergillus tanneri</name>
    <dbReference type="NCBI Taxonomy" id="1220188"/>
    <lineage>
        <taxon>Eukaryota</taxon>
        <taxon>Fungi</taxon>
        <taxon>Dikarya</taxon>
        <taxon>Ascomycota</taxon>
        <taxon>Pezizomycotina</taxon>
        <taxon>Eurotiomycetes</taxon>
        <taxon>Eurotiomycetidae</taxon>
        <taxon>Eurotiales</taxon>
        <taxon>Aspergillaceae</taxon>
        <taxon>Aspergillus</taxon>
        <taxon>Aspergillus subgen. Circumdati</taxon>
    </lineage>
</organism>
<keyword evidence="1" id="KW-0805">Transcription regulation</keyword>
<feature type="compositionally biased region" description="Polar residues" evidence="5">
    <location>
        <begin position="176"/>
        <end position="190"/>
    </location>
</feature>
<accession>A0A5M9MQX3</accession>
<evidence type="ECO:0000256" key="4">
    <source>
        <dbReference type="ARBA" id="ARBA00023242"/>
    </source>
</evidence>
<evidence type="ECO:0000256" key="2">
    <source>
        <dbReference type="ARBA" id="ARBA00023125"/>
    </source>
</evidence>
<dbReference type="VEuPathDB" id="FungiDB:EYZ11_011960"/>
<dbReference type="SUPFAM" id="SSF57701">
    <property type="entry name" value="Zn2/Cys6 DNA-binding domain"/>
    <property type="match status" value="1"/>
</dbReference>
<dbReference type="GO" id="GO:0008270">
    <property type="term" value="F:zinc ion binding"/>
    <property type="evidence" value="ECO:0007669"/>
    <property type="project" value="InterPro"/>
</dbReference>
<dbReference type="GO" id="GO:0009893">
    <property type="term" value="P:positive regulation of metabolic process"/>
    <property type="evidence" value="ECO:0007669"/>
    <property type="project" value="UniProtKB-ARBA"/>
</dbReference>
<evidence type="ECO:0000259" key="6">
    <source>
        <dbReference type="PROSITE" id="PS50048"/>
    </source>
</evidence>
<name>A0A5M9MQX3_9EURO</name>
<dbReference type="Gene3D" id="4.10.240.10">
    <property type="entry name" value="Zn(2)-C6 fungal-type DNA-binding domain"/>
    <property type="match status" value="1"/>
</dbReference>
<dbReference type="Pfam" id="PF00172">
    <property type="entry name" value="Zn_clus"/>
    <property type="match status" value="1"/>
</dbReference>
<dbReference type="CDD" id="cd00067">
    <property type="entry name" value="GAL4"/>
    <property type="match status" value="1"/>
</dbReference>
<evidence type="ECO:0000313" key="8">
    <source>
        <dbReference type="Proteomes" id="UP000324241"/>
    </source>
</evidence>
<gene>
    <name evidence="7" type="ORF">ATNIH1004_002183</name>
</gene>
<proteinExistence type="predicted"/>
<dbReference type="AlphaFoldDB" id="A0A5M9MQX3"/>
<evidence type="ECO:0000313" key="7">
    <source>
        <dbReference type="EMBL" id="KAA8649512.1"/>
    </source>
</evidence>
<evidence type="ECO:0000256" key="1">
    <source>
        <dbReference type="ARBA" id="ARBA00023015"/>
    </source>
</evidence>
<dbReference type="SMART" id="SM00066">
    <property type="entry name" value="GAL4"/>
    <property type="match status" value="1"/>
</dbReference>
<sequence>MTKRTQRHACDRCHGQKLRCVHTDSGPCLRCSRAKATCSWSQSLRYRKSPVDSPRSSNQRRKLMELQEPSSMGDPANSLAPFLYLYSPCPNGVELSLITSYLADERPVPSPTNQISDSSFSFLLDQLHSSNMPVDLELGMLQAETAPASSWIPPGALNRYPSPTSQESREYHYHAQPNSGATTDGANGSPNWLGMTAGGCPTNAIEQANWQQVFNREWALLSSNDAVAPSNWSPASTGSHSADDGSENRCALGMVQQLSELNVELYAHEMTVPKPPMSVSEPLSWKDKDFAIDRTFHLSQRFIEVLNRQYPRYLETARLSGSETATSDVGLSGAFGLDQGSCLLTLSCYLRLVKTYDNIFGNMQACLDRSSVTPRGDYVNLPGVQVGSFSLPHSSALQIVLILQLARHLLTRMGEVVKAAGLDGQNQRKADKDTENMVLTDGTGDSLLSGAVNTVQSQECFLMNRITKLRNTLIALNIL</sequence>
<dbReference type="InterPro" id="IPR001138">
    <property type="entry name" value="Zn2Cys6_DnaBD"/>
</dbReference>
<dbReference type="GeneID" id="54324885"/>
<dbReference type="InterPro" id="IPR036864">
    <property type="entry name" value="Zn2-C6_fun-type_DNA-bd_sf"/>
</dbReference>
<feature type="region of interest" description="Disordered" evidence="5">
    <location>
        <begin position="153"/>
        <end position="194"/>
    </location>
</feature>
<keyword evidence="3" id="KW-0804">Transcription</keyword>
<reference evidence="7 8" key="1">
    <citation type="submission" date="2019-08" db="EMBL/GenBank/DDBJ databases">
        <title>The genome sequence of a newly discovered highly antifungal drug resistant Aspergillus species, Aspergillus tanneri NIH 1004.</title>
        <authorList>
            <person name="Mounaud S."/>
            <person name="Singh I."/>
            <person name="Joardar V."/>
            <person name="Pakala S."/>
            <person name="Pakala S."/>
            <person name="Venepally P."/>
            <person name="Chung J.K."/>
            <person name="Losada L."/>
            <person name="Nierman W.C."/>
        </authorList>
    </citation>
    <scope>NUCLEOTIDE SEQUENCE [LARGE SCALE GENOMIC DNA]</scope>
    <source>
        <strain evidence="7 8">NIH1004</strain>
    </source>
</reference>
<dbReference type="InterPro" id="IPR050797">
    <property type="entry name" value="Carb_Metab_Trans_Reg"/>
</dbReference>
<dbReference type="OrthoDB" id="4330117at2759"/>
<dbReference type="GO" id="GO:0000981">
    <property type="term" value="F:DNA-binding transcription factor activity, RNA polymerase II-specific"/>
    <property type="evidence" value="ECO:0007669"/>
    <property type="project" value="InterPro"/>
</dbReference>
<comment type="caution">
    <text evidence="7">The sequence shown here is derived from an EMBL/GenBank/DDBJ whole genome shotgun (WGS) entry which is preliminary data.</text>
</comment>
<keyword evidence="4" id="KW-0539">Nucleus</keyword>
<evidence type="ECO:0000256" key="3">
    <source>
        <dbReference type="ARBA" id="ARBA00023163"/>
    </source>
</evidence>
<protein>
    <recommendedName>
        <fullName evidence="6">Zn(2)-C6 fungal-type domain-containing protein</fullName>
    </recommendedName>
</protein>
<dbReference type="GO" id="GO:0003677">
    <property type="term" value="F:DNA binding"/>
    <property type="evidence" value="ECO:0007669"/>
    <property type="project" value="UniProtKB-KW"/>
</dbReference>
<keyword evidence="2" id="KW-0238">DNA-binding</keyword>
<dbReference type="EMBL" id="QUQM01000001">
    <property type="protein sequence ID" value="KAA8649512.1"/>
    <property type="molecule type" value="Genomic_DNA"/>
</dbReference>
<evidence type="ECO:0000256" key="5">
    <source>
        <dbReference type="SAM" id="MobiDB-lite"/>
    </source>
</evidence>
<dbReference type="PROSITE" id="PS50048">
    <property type="entry name" value="ZN2_CY6_FUNGAL_2"/>
    <property type="match status" value="1"/>
</dbReference>